<dbReference type="CDD" id="cd02232">
    <property type="entry name" value="cupin_ARD"/>
    <property type="match status" value="1"/>
</dbReference>
<comment type="caution">
    <text evidence="12">The sequence shown here is derived from an EMBL/GenBank/DDBJ whole genome shotgun (WGS) entry which is preliminary data.</text>
</comment>
<evidence type="ECO:0000256" key="7">
    <source>
        <dbReference type="ARBA" id="ARBA00023002"/>
    </source>
</evidence>
<evidence type="ECO:0000256" key="10">
    <source>
        <dbReference type="ARBA" id="ARBA00023242"/>
    </source>
</evidence>
<comment type="similarity">
    <text evidence="11">Belongs to the acireductone dioxygenase (ARD) family.</text>
</comment>
<dbReference type="AlphaFoldDB" id="A0A1R1Y5X0"/>
<dbReference type="EC" id="1.13.11.53" evidence="11"/>
<dbReference type="PANTHER" id="PTHR23418:SF0">
    <property type="entry name" value="ACIREDUCTONE DIOXYGENASE"/>
    <property type="match status" value="1"/>
</dbReference>
<comment type="catalytic activity">
    <reaction evidence="11">
        <text>1,2-dihydroxy-5-(methylsulfanyl)pent-1-en-3-one + O2 = 3-(methylsulfanyl)propanoate + CO + formate + 2 H(+)</text>
        <dbReference type="Rhea" id="RHEA:14161"/>
        <dbReference type="ChEBI" id="CHEBI:15378"/>
        <dbReference type="ChEBI" id="CHEBI:15379"/>
        <dbReference type="ChEBI" id="CHEBI:15740"/>
        <dbReference type="ChEBI" id="CHEBI:17245"/>
        <dbReference type="ChEBI" id="CHEBI:49016"/>
        <dbReference type="ChEBI" id="CHEBI:49252"/>
        <dbReference type="EC" id="1.13.11.53"/>
    </reaction>
</comment>
<comment type="cofactor">
    <cofactor evidence="11">
        <name>Fe(2+)</name>
        <dbReference type="ChEBI" id="CHEBI:29033"/>
    </cofactor>
    <cofactor evidence="11">
        <name>Ni(2+)</name>
        <dbReference type="ChEBI" id="CHEBI:49786"/>
    </cofactor>
    <text evidence="11">Binds either 1 Fe or Ni cation per monomer. Iron-binding promotes an acireductone dioxygenase reaction producing 2-keto-4-methylthiobutyrate, while nickel-binding promotes an acireductone dioxygenase reaction producing 3-(methylsulfanyl)propanoate.</text>
</comment>
<dbReference type="GO" id="GO:0010309">
    <property type="term" value="F:acireductone dioxygenase [iron(II)-requiring] activity"/>
    <property type="evidence" value="ECO:0007669"/>
    <property type="project" value="UniProtKB-UniRule"/>
</dbReference>
<keyword evidence="7 11" id="KW-0560">Oxidoreductase</keyword>
<dbReference type="InterPro" id="IPR014710">
    <property type="entry name" value="RmlC-like_jellyroll"/>
</dbReference>
<keyword evidence="4 11" id="KW-0028">Amino-acid biosynthesis</keyword>
<organism evidence="12 13">
    <name type="scientific">Smittium culicis</name>
    <dbReference type="NCBI Taxonomy" id="133412"/>
    <lineage>
        <taxon>Eukaryota</taxon>
        <taxon>Fungi</taxon>
        <taxon>Fungi incertae sedis</taxon>
        <taxon>Zoopagomycota</taxon>
        <taxon>Kickxellomycotina</taxon>
        <taxon>Harpellomycetes</taxon>
        <taxon>Harpellales</taxon>
        <taxon>Legeriomycetaceae</taxon>
        <taxon>Smittium</taxon>
    </lineage>
</organism>
<protein>
    <recommendedName>
        <fullName evidence="11">Acireductone dioxygenase</fullName>
    </recommendedName>
    <alternativeName>
        <fullName evidence="11">Acireductone dioxygenase (Fe(2+)-requiring)</fullName>
        <shortName evidence="11">ARD'</shortName>
        <shortName evidence="11">Fe-ARD</shortName>
        <ecNumber evidence="11">1.13.11.54</ecNumber>
    </alternativeName>
    <alternativeName>
        <fullName evidence="11">Acireductone dioxygenase (Ni(2+)-requiring)</fullName>
        <shortName evidence="11">ARD</shortName>
        <shortName evidence="11">Ni-ARD</shortName>
        <ecNumber evidence="11">1.13.11.53</ecNumber>
    </alternativeName>
</protein>
<evidence type="ECO:0000256" key="4">
    <source>
        <dbReference type="ARBA" id="ARBA00022605"/>
    </source>
</evidence>
<name>A0A1R1Y5X0_9FUNG</name>
<comment type="subcellular location">
    <subcellularLocation>
        <location evidence="11">Cytoplasm</location>
    </subcellularLocation>
    <subcellularLocation>
        <location evidence="11">Nucleus</location>
    </subcellularLocation>
</comment>
<keyword evidence="10 11" id="KW-0539">Nucleus</keyword>
<keyword evidence="2 11" id="KW-0963">Cytoplasm</keyword>
<feature type="binding site" evidence="11">
    <location>
        <position position="128"/>
    </location>
    <ligand>
        <name>Ni(2+)</name>
        <dbReference type="ChEBI" id="CHEBI:49786"/>
        <note>for nickel-dependent acireductone dioxygenase activity</note>
    </ligand>
</feature>
<comment type="function">
    <text evidence="11">Catalyzes 2 different reactions between oxygen and the acireductone 1,2-dihydroxy-3-keto-5-methylthiopentene (DHK-MTPene) depending upon the metal bound in the active site. Fe-containing acireductone dioxygenase (Fe-ARD) produces formate and 2-keto-4-methylthiobutyrate (KMTB), the alpha-ketoacid precursor of methionine in the methionine recycle pathway. Ni-containing acireductone dioxygenase (Ni-ARD) produces methylthiopropionate, carbon monoxide and formate, and does not lie on the methionine recycle pathway.</text>
</comment>
<keyword evidence="13" id="KW-1185">Reference proteome</keyword>
<dbReference type="UniPathway" id="UPA00904">
    <property type="reaction ID" value="UER00878"/>
</dbReference>
<gene>
    <name evidence="11" type="primary">ADI1</name>
    <name evidence="12" type="ORF">AYI69_g5439</name>
</gene>
<evidence type="ECO:0000256" key="5">
    <source>
        <dbReference type="ARBA" id="ARBA00022723"/>
    </source>
</evidence>
<evidence type="ECO:0000256" key="1">
    <source>
        <dbReference type="ARBA" id="ARBA00000428"/>
    </source>
</evidence>
<dbReference type="Gene3D" id="2.60.120.10">
    <property type="entry name" value="Jelly Rolls"/>
    <property type="match status" value="1"/>
</dbReference>
<dbReference type="GO" id="GO:0005634">
    <property type="term" value="C:nucleus"/>
    <property type="evidence" value="ECO:0007669"/>
    <property type="project" value="UniProtKB-SubCell"/>
</dbReference>
<dbReference type="EC" id="1.13.11.54" evidence="11"/>
<dbReference type="GO" id="GO:0005506">
    <property type="term" value="F:iron ion binding"/>
    <property type="evidence" value="ECO:0007669"/>
    <property type="project" value="UniProtKB-UniRule"/>
</dbReference>
<evidence type="ECO:0000313" key="13">
    <source>
        <dbReference type="Proteomes" id="UP000187429"/>
    </source>
</evidence>
<dbReference type="GO" id="GO:0010308">
    <property type="term" value="F:acireductone dioxygenase (Ni2+-requiring) activity"/>
    <property type="evidence" value="ECO:0007669"/>
    <property type="project" value="UniProtKB-UniRule"/>
</dbReference>
<dbReference type="InterPro" id="IPR004313">
    <property type="entry name" value="ARD"/>
</dbReference>
<feature type="binding site" evidence="11">
    <location>
        <position position="128"/>
    </location>
    <ligand>
        <name>Fe(2+)</name>
        <dbReference type="ChEBI" id="CHEBI:29033"/>
        <note>for iron-dependent acireductone dioxygenase activity</note>
    </ligand>
</feature>
<feature type="binding site" evidence="11">
    <location>
        <position position="85"/>
    </location>
    <ligand>
        <name>Fe(2+)</name>
        <dbReference type="ChEBI" id="CHEBI:29033"/>
        <note>for iron-dependent acireductone dioxygenase activity</note>
    </ligand>
</feature>
<keyword evidence="5 11" id="KW-0479">Metal-binding</keyword>
<dbReference type="InterPro" id="IPR011051">
    <property type="entry name" value="RmlC_Cupin_sf"/>
</dbReference>
<feature type="binding site" evidence="11">
    <location>
        <position position="89"/>
    </location>
    <ligand>
        <name>Fe(2+)</name>
        <dbReference type="ChEBI" id="CHEBI:29033"/>
        <note>for iron-dependent acireductone dioxygenase activity</note>
    </ligand>
</feature>
<feature type="binding site" evidence="11">
    <location>
        <position position="89"/>
    </location>
    <ligand>
        <name>Ni(2+)</name>
        <dbReference type="ChEBI" id="CHEBI:49786"/>
        <note>for nickel-dependent acireductone dioxygenase activity</note>
    </ligand>
</feature>
<dbReference type="GO" id="GO:0005737">
    <property type="term" value="C:cytoplasm"/>
    <property type="evidence" value="ECO:0007669"/>
    <property type="project" value="UniProtKB-SubCell"/>
</dbReference>
<evidence type="ECO:0000256" key="6">
    <source>
        <dbReference type="ARBA" id="ARBA00022964"/>
    </source>
</evidence>
<feature type="binding site" evidence="11">
    <location>
        <position position="83"/>
    </location>
    <ligand>
        <name>Fe(2+)</name>
        <dbReference type="ChEBI" id="CHEBI:29033"/>
        <note>for iron-dependent acireductone dioxygenase activity</note>
    </ligand>
</feature>
<feature type="binding site" evidence="11">
    <location>
        <position position="83"/>
    </location>
    <ligand>
        <name>Ni(2+)</name>
        <dbReference type="ChEBI" id="CHEBI:49786"/>
        <note>for nickel-dependent acireductone dioxygenase activity</note>
    </ligand>
</feature>
<proteinExistence type="inferred from homology"/>
<keyword evidence="6 11" id="KW-0223">Dioxygenase</keyword>
<keyword evidence="8 11" id="KW-0408">Iron</keyword>
<evidence type="ECO:0000256" key="8">
    <source>
        <dbReference type="ARBA" id="ARBA00023004"/>
    </source>
</evidence>
<dbReference type="HAMAP" id="MF_03154">
    <property type="entry name" value="Salvage_MtnD_euk"/>
    <property type="match status" value="1"/>
</dbReference>
<sequence length="174" mass="20643">MRAYYYKEDGSDMCSPHDSGLSVSEQDLSRVGVLYYQIDVDYGLDRIDEICEERNYKSRDIVRINREEMQELDAKLDIFFSEHFHEDEEIRLILDGCGYFDLRSSADKWIRILVQKGDLLILPAGIYHRFTTTEDKRIVAMRLFKENPKWIAINRSENPVHNQFRNDYVGQYLS</sequence>
<dbReference type="FunFam" id="2.60.120.10:FF:000099">
    <property type="entry name" value="1,2-dihydroxy-3-keto-5-methylthiopentene dioxygenase"/>
    <property type="match status" value="1"/>
</dbReference>
<reference evidence="13" key="1">
    <citation type="submission" date="2017-01" db="EMBL/GenBank/DDBJ databases">
        <authorList>
            <person name="Wang Y."/>
            <person name="White M."/>
            <person name="Kvist S."/>
            <person name="Moncalvo J.-M."/>
        </authorList>
    </citation>
    <scope>NUCLEOTIDE SEQUENCE [LARGE SCALE GENOMIC DNA]</scope>
    <source>
        <strain evidence="13">ID-206-W2</strain>
    </source>
</reference>
<dbReference type="Proteomes" id="UP000187429">
    <property type="component" value="Unassembled WGS sequence"/>
</dbReference>
<dbReference type="PANTHER" id="PTHR23418">
    <property type="entry name" value="ACIREDUCTONE DIOXYGENASE"/>
    <property type="match status" value="1"/>
</dbReference>
<evidence type="ECO:0000256" key="3">
    <source>
        <dbReference type="ARBA" id="ARBA00022596"/>
    </source>
</evidence>
<dbReference type="SUPFAM" id="SSF51182">
    <property type="entry name" value="RmlC-like cupins"/>
    <property type="match status" value="1"/>
</dbReference>
<dbReference type="OrthoDB" id="1867259at2759"/>
<accession>A0A1R1Y5X0</accession>
<dbReference type="GO" id="GO:0016151">
    <property type="term" value="F:nickel cation binding"/>
    <property type="evidence" value="ECO:0007669"/>
    <property type="project" value="UniProtKB-UniRule"/>
</dbReference>
<evidence type="ECO:0000313" key="12">
    <source>
        <dbReference type="EMBL" id="OMJ22308.1"/>
    </source>
</evidence>
<comment type="pathway">
    <text evidence="11">Amino-acid biosynthesis; L-methionine biosynthesis via salvage pathway; L-methionine from S-methyl-5-thio-alpha-D-ribose 1-phosphate: step 5/6.</text>
</comment>
<keyword evidence="9 11" id="KW-0486">Methionine biosynthesis</keyword>
<evidence type="ECO:0000256" key="9">
    <source>
        <dbReference type="ARBA" id="ARBA00023167"/>
    </source>
</evidence>
<dbReference type="InterPro" id="IPR027496">
    <property type="entry name" value="ARD_euk"/>
</dbReference>
<evidence type="ECO:0000256" key="2">
    <source>
        <dbReference type="ARBA" id="ARBA00022490"/>
    </source>
</evidence>
<comment type="catalytic activity">
    <reaction evidence="1 11">
        <text>1,2-dihydroxy-5-(methylsulfanyl)pent-1-en-3-one + O2 = 4-methylsulfanyl-2-oxobutanoate + formate + 2 H(+)</text>
        <dbReference type="Rhea" id="RHEA:24504"/>
        <dbReference type="ChEBI" id="CHEBI:15378"/>
        <dbReference type="ChEBI" id="CHEBI:15379"/>
        <dbReference type="ChEBI" id="CHEBI:15740"/>
        <dbReference type="ChEBI" id="CHEBI:16723"/>
        <dbReference type="ChEBI" id="CHEBI:49252"/>
        <dbReference type="EC" id="1.13.11.54"/>
    </reaction>
</comment>
<dbReference type="GO" id="GO:0019509">
    <property type="term" value="P:L-methionine salvage from methylthioadenosine"/>
    <property type="evidence" value="ECO:0007669"/>
    <property type="project" value="UniProtKB-UniRule"/>
</dbReference>
<keyword evidence="3 11" id="KW-0533">Nickel</keyword>
<feature type="binding site" evidence="11">
    <location>
        <position position="85"/>
    </location>
    <ligand>
        <name>Ni(2+)</name>
        <dbReference type="ChEBI" id="CHEBI:49786"/>
        <note>for nickel-dependent acireductone dioxygenase activity</note>
    </ligand>
</feature>
<dbReference type="EMBL" id="LSSM01002288">
    <property type="protein sequence ID" value="OMJ22308.1"/>
    <property type="molecule type" value="Genomic_DNA"/>
</dbReference>
<evidence type="ECO:0000256" key="11">
    <source>
        <dbReference type="HAMAP-Rule" id="MF_03154"/>
    </source>
</evidence>
<dbReference type="Pfam" id="PF03079">
    <property type="entry name" value="ARD"/>
    <property type="match status" value="1"/>
</dbReference>